<keyword evidence="1" id="KW-0238">DNA-binding</keyword>
<dbReference type="Gene3D" id="1.10.150.130">
    <property type="match status" value="1"/>
</dbReference>
<dbReference type="Proteomes" id="UP000694892">
    <property type="component" value="Chromosome 6S"/>
</dbReference>
<sequence>MRLPRPSLVCRWIAFVTGTGGTTEPLAVFGGFVENSIWRLASWVKYSLAPATWDYYNRVWNQWVDLERYVSGPLEDGVKLDLLLWFLANLGKDCSFTKISKVSAALSYLFKLRGWVDVTKCFIVRQVIKGLRRRRVQGDKRKPVTFGLLGGLFGQLGVVGRSGYEIKLFQLAFSLTFYGAFRLGEIVSTSRNSEGGIQIEKVDLLEDSGRRCIIWLLGHSYVVRAENRALCRAGGRYLGMPQEDVEVYWHGCGGMLWSQLVPQVEDLQQVWGAPDIITLHVGGNDLGSVPKRELIHAMKRDLLWLLVRAPDLIIIWSQMVPRRYWSYDRSHTAIERVQVKVNMAISKFVRQQGGIAVRHRLLEEGKDYLHEDGIHLKDVGMDVFNFGLRGGLEIALEVWRSMRT</sequence>
<dbReference type="SUPFAM" id="SSF47823">
    <property type="entry name" value="lambda integrase-like, N-terminal domain"/>
    <property type="match status" value="1"/>
</dbReference>
<dbReference type="CDD" id="cd00229">
    <property type="entry name" value="SGNH_hydrolase"/>
    <property type="match status" value="1"/>
</dbReference>
<evidence type="ECO:0000313" key="3">
    <source>
        <dbReference type="Proteomes" id="UP000694892"/>
    </source>
</evidence>
<dbReference type="GO" id="GO:0003677">
    <property type="term" value="F:DNA binding"/>
    <property type="evidence" value="ECO:0007669"/>
    <property type="project" value="UniProtKB-KW"/>
</dbReference>
<dbReference type="InterPro" id="IPR010998">
    <property type="entry name" value="Integrase_recombinase_N"/>
</dbReference>
<dbReference type="InterPro" id="IPR036514">
    <property type="entry name" value="SGNH_hydro_sf"/>
</dbReference>
<proteinExistence type="predicted"/>
<dbReference type="PANTHER" id="PTHR34605">
    <property type="entry name" value="PHAGE_INTEGRASE DOMAIN-CONTAINING PROTEIN"/>
    <property type="match status" value="1"/>
</dbReference>
<dbReference type="PANTHER" id="PTHR34605:SF8">
    <property type="entry name" value="FILAGGRIN-2-LIKE ISOFORM X1"/>
    <property type="match status" value="1"/>
</dbReference>
<reference evidence="3" key="1">
    <citation type="journal article" date="2016" name="Nature">
        <title>Genome evolution in the allotetraploid frog Xenopus laevis.</title>
        <authorList>
            <person name="Session A.M."/>
            <person name="Uno Y."/>
            <person name="Kwon T."/>
            <person name="Chapman J.A."/>
            <person name="Toyoda A."/>
            <person name="Takahashi S."/>
            <person name="Fukui A."/>
            <person name="Hikosaka A."/>
            <person name="Suzuki A."/>
            <person name="Kondo M."/>
            <person name="van Heeringen S.J."/>
            <person name="Quigley I."/>
            <person name="Heinz S."/>
            <person name="Ogino H."/>
            <person name="Ochi H."/>
            <person name="Hellsten U."/>
            <person name="Lyons J.B."/>
            <person name="Simakov O."/>
            <person name="Putnam N."/>
            <person name="Stites J."/>
            <person name="Kuroki Y."/>
            <person name="Tanaka T."/>
            <person name="Michiue T."/>
            <person name="Watanabe M."/>
            <person name="Bogdanovic O."/>
            <person name="Lister R."/>
            <person name="Georgiou G."/>
            <person name="Paranjpe S.S."/>
            <person name="van Kruijsbergen I."/>
            <person name="Shu S."/>
            <person name="Carlson J."/>
            <person name="Kinoshita T."/>
            <person name="Ohta Y."/>
            <person name="Mawaribuchi S."/>
            <person name="Jenkins J."/>
            <person name="Grimwood J."/>
            <person name="Schmutz J."/>
            <person name="Mitros T."/>
            <person name="Mozaffari S.V."/>
            <person name="Suzuki Y."/>
            <person name="Haramoto Y."/>
            <person name="Yamamoto T.S."/>
            <person name="Takagi C."/>
            <person name="Heald R."/>
            <person name="Miller K."/>
            <person name="Haudenschild C."/>
            <person name="Kitzman J."/>
            <person name="Nakayama T."/>
            <person name="Izutsu Y."/>
            <person name="Robert J."/>
            <person name="Fortriede J."/>
            <person name="Burns K."/>
            <person name="Lotay V."/>
            <person name="Karimi K."/>
            <person name="Yasuoka Y."/>
            <person name="Dichmann D.S."/>
            <person name="Flajnik M.F."/>
            <person name="Houston D.W."/>
            <person name="Shendure J."/>
            <person name="DuPasquier L."/>
            <person name="Vize P.D."/>
            <person name="Zorn A.M."/>
            <person name="Ito M."/>
            <person name="Marcotte E.M."/>
            <person name="Wallingford J.B."/>
            <person name="Ito Y."/>
            <person name="Asashima M."/>
            <person name="Ueno N."/>
            <person name="Matsuda Y."/>
            <person name="Veenstra G.J."/>
            <person name="Fujiyama A."/>
            <person name="Harland R.M."/>
            <person name="Taira M."/>
            <person name="Rokhsar D.S."/>
        </authorList>
    </citation>
    <scope>NUCLEOTIDE SEQUENCE [LARGE SCALE GENOMIC DNA]</scope>
    <source>
        <strain evidence="3">J</strain>
    </source>
</reference>
<dbReference type="AlphaFoldDB" id="A0A974CKD2"/>
<dbReference type="SUPFAM" id="SSF52266">
    <property type="entry name" value="SGNH hydrolase"/>
    <property type="match status" value="1"/>
</dbReference>
<evidence type="ECO:0000256" key="1">
    <source>
        <dbReference type="ARBA" id="ARBA00023125"/>
    </source>
</evidence>
<name>A0A974CKD2_XENLA</name>
<evidence type="ECO:0000313" key="2">
    <source>
        <dbReference type="EMBL" id="OCT74241.1"/>
    </source>
</evidence>
<dbReference type="EMBL" id="CM004477">
    <property type="protein sequence ID" value="OCT74241.1"/>
    <property type="molecule type" value="Genomic_DNA"/>
</dbReference>
<accession>A0A974CKD2</accession>
<protein>
    <recommendedName>
        <fullName evidence="4">SGNH hydrolase-type esterase domain-containing protein</fullName>
    </recommendedName>
</protein>
<dbReference type="InterPro" id="IPR052925">
    <property type="entry name" value="Phage_Integrase-like_Recomb"/>
</dbReference>
<dbReference type="Gene3D" id="3.40.50.1110">
    <property type="entry name" value="SGNH hydrolase"/>
    <property type="match status" value="1"/>
</dbReference>
<evidence type="ECO:0008006" key="4">
    <source>
        <dbReference type="Google" id="ProtNLM"/>
    </source>
</evidence>
<organism evidence="2 3">
    <name type="scientific">Xenopus laevis</name>
    <name type="common">African clawed frog</name>
    <dbReference type="NCBI Taxonomy" id="8355"/>
    <lineage>
        <taxon>Eukaryota</taxon>
        <taxon>Metazoa</taxon>
        <taxon>Chordata</taxon>
        <taxon>Craniata</taxon>
        <taxon>Vertebrata</taxon>
        <taxon>Euteleostomi</taxon>
        <taxon>Amphibia</taxon>
        <taxon>Batrachia</taxon>
        <taxon>Anura</taxon>
        <taxon>Pipoidea</taxon>
        <taxon>Pipidae</taxon>
        <taxon>Xenopodinae</taxon>
        <taxon>Xenopus</taxon>
        <taxon>Xenopus</taxon>
    </lineage>
</organism>
<gene>
    <name evidence="2" type="ORF">XELAEV_18033199mg</name>
</gene>